<keyword evidence="2" id="KW-1185">Reference proteome</keyword>
<name>A0A4R6IHV1_9SPHI</name>
<protein>
    <submittedName>
        <fullName evidence="1">Uncharacterized protein</fullName>
    </submittedName>
</protein>
<dbReference type="Proteomes" id="UP000295499">
    <property type="component" value="Unassembled WGS sequence"/>
</dbReference>
<dbReference type="RefSeq" id="WP_133555778.1">
    <property type="nucleotide sequence ID" value="NZ_SNWM01000003.1"/>
</dbReference>
<dbReference type="PROSITE" id="PS51257">
    <property type="entry name" value="PROKAR_LIPOPROTEIN"/>
    <property type="match status" value="1"/>
</dbReference>
<organism evidence="1 2">
    <name type="scientific">Pedobacter duraquae</name>
    <dbReference type="NCBI Taxonomy" id="425511"/>
    <lineage>
        <taxon>Bacteria</taxon>
        <taxon>Pseudomonadati</taxon>
        <taxon>Bacteroidota</taxon>
        <taxon>Sphingobacteriia</taxon>
        <taxon>Sphingobacteriales</taxon>
        <taxon>Sphingobacteriaceae</taxon>
        <taxon>Pedobacter</taxon>
    </lineage>
</organism>
<evidence type="ECO:0000313" key="1">
    <source>
        <dbReference type="EMBL" id="TDO21345.1"/>
    </source>
</evidence>
<gene>
    <name evidence="1" type="ORF">CLV32_2450</name>
</gene>
<accession>A0A4R6IHV1</accession>
<reference evidence="1 2" key="1">
    <citation type="submission" date="2019-03" db="EMBL/GenBank/DDBJ databases">
        <title>Genomic Encyclopedia of Archaeal and Bacterial Type Strains, Phase II (KMG-II): from individual species to whole genera.</title>
        <authorList>
            <person name="Goeker M."/>
        </authorList>
    </citation>
    <scope>NUCLEOTIDE SEQUENCE [LARGE SCALE GENOMIC DNA]</scope>
    <source>
        <strain evidence="1 2">DSM 19034</strain>
    </source>
</reference>
<sequence>MKYIAFLICLFLLSCQNPTTLEISENKLIKKHYPIDTAEALLFSFERIFRDHENFPKYFGKEPLLIVKSKQIPNSPTIVFKGKKSKWVDQTVGITLENIKRPLPYIEIKRFETRNDSVLVDLMLTQLNRVYLIILKQHDENLKLASFEEMQL</sequence>
<proteinExistence type="predicted"/>
<dbReference type="OrthoDB" id="1228710at2"/>
<comment type="caution">
    <text evidence="1">The sequence shown here is derived from an EMBL/GenBank/DDBJ whole genome shotgun (WGS) entry which is preliminary data.</text>
</comment>
<dbReference type="EMBL" id="SNWM01000003">
    <property type="protein sequence ID" value="TDO21345.1"/>
    <property type="molecule type" value="Genomic_DNA"/>
</dbReference>
<dbReference type="AlphaFoldDB" id="A0A4R6IHV1"/>
<evidence type="ECO:0000313" key="2">
    <source>
        <dbReference type="Proteomes" id="UP000295499"/>
    </source>
</evidence>